<evidence type="ECO:0000313" key="2">
    <source>
        <dbReference type="EMBL" id="GAA2385471.1"/>
    </source>
</evidence>
<dbReference type="EMBL" id="BAAARV010000097">
    <property type="protein sequence ID" value="GAA2385471.1"/>
    <property type="molecule type" value="Genomic_DNA"/>
</dbReference>
<accession>A0ABN3HRI6</accession>
<evidence type="ECO:0000313" key="3">
    <source>
        <dbReference type="Proteomes" id="UP001501444"/>
    </source>
</evidence>
<organism evidence="2 3">
    <name type="scientific">Dactylosporangium salmoneum</name>
    <dbReference type="NCBI Taxonomy" id="53361"/>
    <lineage>
        <taxon>Bacteria</taxon>
        <taxon>Bacillati</taxon>
        <taxon>Actinomycetota</taxon>
        <taxon>Actinomycetes</taxon>
        <taxon>Micromonosporales</taxon>
        <taxon>Micromonosporaceae</taxon>
        <taxon>Dactylosporangium</taxon>
    </lineage>
</organism>
<dbReference type="Proteomes" id="UP001501444">
    <property type="component" value="Unassembled WGS sequence"/>
</dbReference>
<feature type="chain" id="PRO_5045862059" evidence="1">
    <location>
        <begin position="21"/>
        <end position="428"/>
    </location>
</feature>
<protein>
    <submittedName>
        <fullName evidence="2">Sugar ABC transporter substrate-binding protein</fullName>
    </submittedName>
</protein>
<reference evidence="2 3" key="1">
    <citation type="journal article" date="2019" name="Int. J. Syst. Evol. Microbiol.">
        <title>The Global Catalogue of Microorganisms (GCM) 10K type strain sequencing project: providing services to taxonomists for standard genome sequencing and annotation.</title>
        <authorList>
            <consortium name="The Broad Institute Genomics Platform"/>
            <consortium name="The Broad Institute Genome Sequencing Center for Infectious Disease"/>
            <person name="Wu L."/>
            <person name="Ma J."/>
        </authorList>
    </citation>
    <scope>NUCLEOTIDE SEQUENCE [LARGE SCALE GENOMIC DNA]</scope>
    <source>
        <strain evidence="2 3">JCM 3272</strain>
    </source>
</reference>
<sequence>MRFNRALAAPLAAAASVLMALTGCSGSGQSESSDSDVHLRMVMWTSNPAQLAAFRSIADEFMQQNHSVTKIDFQSITLDQLNTVLTTQIQAGDPPDLSWLPVESSRQYIKAGALADAAPVLKSTDGYDYDDLTPSLASRWKVGDALYGVPFSTGPLVMYYNKDLYAKAGVKSPADLIAENNWTWESFRQSSKQLTDKLSIPGYVLNDFDFKNWTRLLPLLYSYGASAWNDDATKCTADSPEFLKAISLFHDMVFTDKSSPVPGQQADFWGGQAGATTAFLGSSSLLKDAKFKFGMVPTPTGPAGDTQALGQSSIVTLAASKHKQAALQFLAFLTNKQNSAKLAQFYPPIRGSLLNPKTLVGTSTILTEDLVAPIVAAAKSTGKIFPSATDATGVADALNSSLDKYVYVPNADLPDALKKVCAAVSPHL</sequence>
<comment type="caution">
    <text evidence="2">The sequence shown here is derived from an EMBL/GenBank/DDBJ whole genome shotgun (WGS) entry which is preliminary data.</text>
</comment>
<keyword evidence="3" id="KW-1185">Reference proteome</keyword>
<dbReference type="PANTHER" id="PTHR43649">
    <property type="entry name" value="ARABINOSE-BINDING PROTEIN-RELATED"/>
    <property type="match status" value="1"/>
</dbReference>
<feature type="signal peptide" evidence="1">
    <location>
        <begin position="1"/>
        <end position="20"/>
    </location>
</feature>
<evidence type="ECO:0000256" key="1">
    <source>
        <dbReference type="SAM" id="SignalP"/>
    </source>
</evidence>
<keyword evidence="1" id="KW-0732">Signal</keyword>
<name>A0ABN3HRI6_9ACTN</name>
<dbReference type="SUPFAM" id="SSF53850">
    <property type="entry name" value="Periplasmic binding protein-like II"/>
    <property type="match status" value="1"/>
</dbReference>
<dbReference type="InterPro" id="IPR050490">
    <property type="entry name" value="Bact_solute-bd_prot1"/>
</dbReference>
<dbReference type="Gene3D" id="3.40.190.10">
    <property type="entry name" value="Periplasmic binding protein-like II"/>
    <property type="match status" value="1"/>
</dbReference>
<dbReference type="InterPro" id="IPR006059">
    <property type="entry name" value="SBP"/>
</dbReference>
<dbReference type="Pfam" id="PF01547">
    <property type="entry name" value="SBP_bac_1"/>
    <property type="match status" value="1"/>
</dbReference>
<dbReference type="PANTHER" id="PTHR43649:SF12">
    <property type="entry name" value="DIACETYLCHITOBIOSE BINDING PROTEIN DASA"/>
    <property type="match status" value="1"/>
</dbReference>
<proteinExistence type="predicted"/>
<gene>
    <name evidence="2" type="ORF">GCM10010170_095430</name>
</gene>
<dbReference type="PROSITE" id="PS51257">
    <property type="entry name" value="PROKAR_LIPOPROTEIN"/>
    <property type="match status" value="1"/>
</dbReference>
<dbReference type="CDD" id="cd13585">
    <property type="entry name" value="PBP2_TMBP_like"/>
    <property type="match status" value="1"/>
</dbReference>